<keyword evidence="2" id="KW-1185">Reference proteome</keyword>
<dbReference type="SUPFAM" id="SSF102405">
    <property type="entry name" value="MCP/YpsA-like"/>
    <property type="match status" value="1"/>
</dbReference>
<protein>
    <recommendedName>
        <fullName evidence="3">DUF1273 family protein</fullName>
    </recommendedName>
</protein>
<reference evidence="2" key="1">
    <citation type="journal article" date="2019" name="Int. J. Syst. Evol. Microbiol.">
        <title>The Global Catalogue of Microorganisms (GCM) 10K type strain sequencing project: providing services to taxonomists for standard genome sequencing and annotation.</title>
        <authorList>
            <consortium name="The Broad Institute Genomics Platform"/>
            <consortium name="The Broad Institute Genome Sequencing Center for Infectious Disease"/>
            <person name="Wu L."/>
            <person name="Ma J."/>
        </authorList>
    </citation>
    <scope>NUCLEOTIDE SEQUENCE [LARGE SCALE GENOMIC DNA]</scope>
    <source>
        <strain evidence="2">CGMCC 4.7357</strain>
    </source>
</reference>
<dbReference type="RefSeq" id="WP_386445666.1">
    <property type="nucleotide sequence ID" value="NZ_JBHSFH010000005.1"/>
</dbReference>
<organism evidence="1 2">
    <name type="scientific">Streptomyces ovatisporus</name>
    <dbReference type="NCBI Taxonomy" id="1128682"/>
    <lineage>
        <taxon>Bacteria</taxon>
        <taxon>Bacillati</taxon>
        <taxon>Actinomycetota</taxon>
        <taxon>Actinomycetes</taxon>
        <taxon>Kitasatosporales</taxon>
        <taxon>Streptomycetaceae</taxon>
        <taxon>Streptomyces</taxon>
    </lineage>
</organism>
<dbReference type="Gene3D" id="3.40.50.450">
    <property type="match status" value="1"/>
</dbReference>
<dbReference type="PANTHER" id="PTHR38440">
    <property type="entry name" value="UPF0398 PROTEIN YPSA"/>
    <property type="match status" value="1"/>
</dbReference>
<dbReference type="InterPro" id="IPR010697">
    <property type="entry name" value="YspA"/>
</dbReference>
<sequence length="169" mass="17601">MATKVAVTGHMELSAETVPLVRAELERLLRMFEPSGLVGLSCVAAGADSLFAESVLAAGGRLVAVLPSRDYRAATVRPDHAETYDRLTAAADEVLVLPFETVSREAYEAANAVLLERADRLVAIWDGQPSAPEKAGTMADIVSGARSAGLAVDVVWPSGASRQTAPAAG</sequence>
<evidence type="ECO:0000313" key="2">
    <source>
        <dbReference type="Proteomes" id="UP001595997"/>
    </source>
</evidence>
<comment type="caution">
    <text evidence="1">The sequence shown here is derived from an EMBL/GenBank/DDBJ whole genome shotgun (WGS) entry which is preliminary data.</text>
</comment>
<proteinExistence type="predicted"/>
<gene>
    <name evidence="1" type="ORF">ACFPA8_10270</name>
</gene>
<name>A0ABV9AA84_9ACTN</name>
<evidence type="ECO:0000313" key="1">
    <source>
        <dbReference type="EMBL" id="MFC4494516.1"/>
    </source>
</evidence>
<dbReference type="Proteomes" id="UP001595997">
    <property type="component" value="Unassembled WGS sequence"/>
</dbReference>
<accession>A0ABV9AA84</accession>
<dbReference type="PANTHER" id="PTHR38440:SF1">
    <property type="entry name" value="UPF0398 PROTEIN SPR0331"/>
    <property type="match status" value="1"/>
</dbReference>
<dbReference type="EMBL" id="JBHSFH010000005">
    <property type="protein sequence ID" value="MFC4494516.1"/>
    <property type="molecule type" value="Genomic_DNA"/>
</dbReference>
<evidence type="ECO:0008006" key="3">
    <source>
        <dbReference type="Google" id="ProtNLM"/>
    </source>
</evidence>